<dbReference type="Gene3D" id="2.160.20.10">
    <property type="entry name" value="Single-stranded right-handed beta-helix, Pectin lyase-like"/>
    <property type="match status" value="1"/>
</dbReference>
<name>A0A2R8BL82_9RHOB</name>
<sequence length="566" mass="58864">MGLVRTFMICGISTAVSLTAAEAKDFYLKPTQSGQVAGTPLAAISLQANNNSGTTRTRSYYRNRWLARQRARNGGGEEGTTSSGQTTSPTPSSTPAQSTEQLKGSTDSGTSGGAKFVSAPKTGGDGGTTTTPTTTPSPTPTPTPAPAPMPSPTPTPTPTPAPAPGQSTNPPAAGQTFANFNALAQSGQLSGGDRVFLLDGYHGPLSVTDLKVSSPITIATMPGETAHVDSITVRNSSNFVFKDLKVWATSPNAGTGALVRSYATSSNLAFIDLDVRSVANAGNYAQWTGTDWKNNQRIGFQVEGNANTVARNRVTGLFHGILALGANALVEENIVDGFGGDGMRALGDNSVVRRNKVQNCFQWNSNHADAFQSFSRGANGKTGTGVVKNLTIEGNKFFEWTLASTNPLRCKLQGIGMFDGMFDGITIRNNVISSRAYHGITIAGALNTKVVNNTVVNSGGTAPGYPWIRIAAHKNGTTSQNTTVANNMASGIKVNPDTTRKIVETNNFVVKNAAAEFVSPGQHNFALQSSSKGVDAGAPGLAPTVDIAGAKRPKGKAPDAGAYESF</sequence>
<dbReference type="InterPro" id="IPR012334">
    <property type="entry name" value="Pectin_lyas_fold"/>
</dbReference>
<organism evidence="3 4">
    <name type="scientific">Albidovulum aquaemixtae</name>
    <dbReference type="NCBI Taxonomy" id="1542388"/>
    <lineage>
        <taxon>Bacteria</taxon>
        <taxon>Pseudomonadati</taxon>
        <taxon>Pseudomonadota</taxon>
        <taxon>Alphaproteobacteria</taxon>
        <taxon>Rhodobacterales</taxon>
        <taxon>Paracoccaceae</taxon>
        <taxon>Albidovulum</taxon>
    </lineage>
</organism>
<keyword evidence="4" id="KW-1185">Reference proteome</keyword>
<dbReference type="SUPFAM" id="SSF51126">
    <property type="entry name" value="Pectin lyase-like"/>
    <property type="match status" value="1"/>
</dbReference>
<feature type="compositionally biased region" description="Polar residues" evidence="1">
    <location>
        <begin position="165"/>
        <end position="175"/>
    </location>
</feature>
<dbReference type="InterPro" id="IPR011050">
    <property type="entry name" value="Pectin_lyase_fold/virulence"/>
</dbReference>
<dbReference type="AlphaFoldDB" id="A0A2R8BL82"/>
<dbReference type="EMBL" id="OMOQ01000003">
    <property type="protein sequence ID" value="SPH24103.1"/>
    <property type="molecule type" value="Genomic_DNA"/>
</dbReference>
<evidence type="ECO:0000313" key="4">
    <source>
        <dbReference type="Proteomes" id="UP000244924"/>
    </source>
</evidence>
<dbReference type="SMART" id="SM00710">
    <property type="entry name" value="PbH1"/>
    <property type="match status" value="4"/>
</dbReference>
<dbReference type="Pfam" id="PF13229">
    <property type="entry name" value="Beta_helix"/>
    <property type="match status" value="1"/>
</dbReference>
<gene>
    <name evidence="3" type="ORF">DEA8626_03152</name>
</gene>
<dbReference type="Proteomes" id="UP000244924">
    <property type="component" value="Unassembled WGS sequence"/>
</dbReference>
<dbReference type="InterPro" id="IPR059226">
    <property type="entry name" value="Choice_anch_Q_dom"/>
</dbReference>
<reference evidence="3 4" key="1">
    <citation type="submission" date="2018-03" db="EMBL/GenBank/DDBJ databases">
        <authorList>
            <person name="Keele B.F."/>
        </authorList>
    </citation>
    <scope>NUCLEOTIDE SEQUENCE [LARGE SCALE GENOMIC DNA]</scope>
    <source>
        <strain evidence="3 4">CECT 8626</strain>
    </source>
</reference>
<dbReference type="NCBIfam" id="NF041518">
    <property type="entry name" value="choice_anch_Q"/>
    <property type="match status" value="1"/>
</dbReference>
<feature type="domain" description="Right handed beta helix" evidence="2">
    <location>
        <begin position="299"/>
        <end position="458"/>
    </location>
</feature>
<evidence type="ECO:0000313" key="3">
    <source>
        <dbReference type="EMBL" id="SPH24103.1"/>
    </source>
</evidence>
<dbReference type="InterPro" id="IPR006626">
    <property type="entry name" value="PbH1"/>
</dbReference>
<feature type="region of interest" description="Disordered" evidence="1">
    <location>
        <begin position="70"/>
        <end position="175"/>
    </location>
</feature>
<evidence type="ECO:0000259" key="2">
    <source>
        <dbReference type="Pfam" id="PF13229"/>
    </source>
</evidence>
<evidence type="ECO:0000256" key="1">
    <source>
        <dbReference type="SAM" id="MobiDB-lite"/>
    </source>
</evidence>
<protein>
    <recommendedName>
        <fullName evidence="2">Right handed beta helix domain-containing protein</fullName>
    </recommendedName>
</protein>
<feature type="region of interest" description="Disordered" evidence="1">
    <location>
        <begin position="545"/>
        <end position="566"/>
    </location>
</feature>
<feature type="compositionally biased region" description="Pro residues" evidence="1">
    <location>
        <begin position="135"/>
        <end position="163"/>
    </location>
</feature>
<feature type="compositionally biased region" description="Low complexity" evidence="1">
    <location>
        <begin position="79"/>
        <end position="101"/>
    </location>
</feature>
<accession>A0A2R8BL82</accession>
<proteinExistence type="predicted"/>
<dbReference type="InterPro" id="IPR039448">
    <property type="entry name" value="Beta_helix"/>
</dbReference>